<dbReference type="PANTHER" id="PTHR31313">
    <property type="entry name" value="TY1 ENHANCER ACTIVATOR"/>
    <property type="match status" value="1"/>
</dbReference>
<comment type="caution">
    <text evidence="7">The sequence shown here is derived from an EMBL/GenBank/DDBJ whole genome shotgun (WGS) entry which is preliminary data.</text>
</comment>
<keyword evidence="2" id="KW-0862">Zinc</keyword>
<gene>
    <name evidence="7" type="ORF">Daesc_002168</name>
</gene>
<evidence type="ECO:0000256" key="2">
    <source>
        <dbReference type="ARBA" id="ARBA00022833"/>
    </source>
</evidence>
<dbReference type="PANTHER" id="PTHR31313:SF81">
    <property type="entry name" value="TY1 ENHANCER ACTIVATOR"/>
    <property type="match status" value="1"/>
</dbReference>
<keyword evidence="6" id="KW-0539">Nucleus</keyword>
<evidence type="ECO:0000313" key="7">
    <source>
        <dbReference type="EMBL" id="KAK6956886.1"/>
    </source>
</evidence>
<evidence type="ECO:0000256" key="5">
    <source>
        <dbReference type="ARBA" id="ARBA00023163"/>
    </source>
</evidence>
<dbReference type="AlphaFoldDB" id="A0AAX6MWI5"/>
<proteinExistence type="predicted"/>
<keyword evidence="4" id="KW-0238">DNA-binding</keyword>
<keyword evidence="3" id="KW-0805">Transcription regulation</keyword>
<reference evidence="7 8" key="1">
    <citation type="journal article" date="2024" name="Front Chem Biol">
        <title>Unveiling the potential of Daldinia eschscholtzii MFLUCC 19-0629 through bioactivity and bioinformatics studies for enhanced sustainable agriculture production.</title>
        <authorList>
            <person name="Brooks S."/>
            <person name="Weaver J.A."/>
            <person name="Klomchit A."/>
            <person name="Alharthi S.A."/>
            <person name="Onlamun T."/>
            <person name="Nurani R."/>
            <person name="Vong T.K."/>
            <person name="Alberti F."/>
            <person name="Greco C."/>
        </authorList>
    </citation>
    <scope>NUCLEOTIDE SEQUENCE [LARGE SCALE GENOMIC DNA]</scope>
    <source>
        <strain evidence="7">MFLUCC 19-0629</strain>
    </source>
</reference>
<accession>A0AAX6MWI5</accession>
<name>A0AAX6MWI5_9PEZI</name>
<evidence type="ECO:0000256" key="4">
    <source>
        <dbReference type="ARBA" id="ARBA00023125"/>
    </source>
</evidence>
<keyword evidence="1" id="KW-0479">Metal-binding</keyword>
<sequence>MLSNVFSPKVKGATKSKRWTTSVLQQLNARLISWHEALPMDMRWKKWFTNRDRLQPNVTVLHTRICLNLPFIANAESEILRENPSPVSDSLSKCINICKSSAEEIANILVRFKSQHTLRNTPLILVQGGIVAANAIIVTSRISNSLTSLTEDTPFPILDEALSEMSVSWTLADEARRKFKKALGQQCPEQRESSITDEIIHEHRSIDPLELSYWEQTTSGDITQYNTIESGLDLVSPEQYLWEPMGFIDIEPIILPEIS</sequence>
<keyword evidence="5" id="KW-0804">Transcription</keyword>
<evidence type="ECO:0000256" key="3">
    <source>
        <dbReference type="ARBA" id="ARBA00023015"/>
    </source>
</evidence>
<organism evidence="7 8">
    <name type="scientific">Daldinia eschscholtzii</name>
    <dbReference type="NCBI Taxonomy" id="292717"/>
    <lineage>
        <taxon>Eukaryota</taxon>
        <taxon>Fungi</taxon>
        <taxon>Dikarya</taxon>
        <taxon>Ascomycota</taxon>
        <taxon>Pezizomycotina</taxon>
        <taxon>Sordariomycetes</taxon>
        <taxon>Xylariomycetidae</taxon>
        <taxon>Xylariales</taxon>
        <taxon>Hypoxylaceae</taxon>
        <taxon>Daldinia</taxon>
    </lineage>
</organism>
<dbReference type="CDD" id="cd12148">
    <property type="entry name" value="fungal_TF_MHR"/>
    <property type="match status" value="1"/>
</dbReference>
<evidence type="ECO:0000256" key="6">
    <source>
        <dbReference type="ARBA" id="ARBA00023242"/>
    </source>
</evidence>
<evidence type="ECO:0000313" key="8">
    <source>
        <dbReference type="Proteomes" id="UP001369815"/>
    </source>
</evidence>
<dbReference type="GO" id="GO:0046872">
    <property type="term" value="F:metal ion binding"/>
    <property type="evidence" value="ECO:0007669"/>
    <property type="project" value="UniProtKB-KW"/>
</dbReference>
<dbReference type="InterPro" id="IPR051615">
    <property type="entry name" value="Transcr_Regulatory_Elem"/>
</dbReference>
<dbReference type="Proteomes" id="UP001369815">
    <property type="component" value="Unassembled WGS sequence"/>
</dbReference>
<evidence type="ECO:0000256" key="1">
    <source>
        <dbReference type="ARBA" id="ARBA00022723"/>
    </source>
</evidence>
<keyword evidence="8" id="KW-1185">Reference proteome</keyword>
<dbReference type="EMBL" id="JBANMG010000002">
    <property type="protein sequence ID" value="KAK6956886.1"/>
    <property type="molecule type" value="Genomic_DNA"/>
</dbReference>
<protein>
    <submittedName>
        <fullName evidence="7">Uncharacterized protein</fullName>
    </submittedName>
</protein>
<dbReference type="GO" id="GO:0003677">
    <property type="term" value="F:DNA binding"/>
    <property type="evidence" value="ECO:0007669"/>
    <property type="project" value="UniProtKB-KW"/>
</dbReference>